<evidence type="ECO:0000313" key="1">
    <source>
        <dbReference type="EMBL" id="ELZ09109.1"/>
    </source>
</evidence>
<name>M0BHJ5_9EURY</name>
<dbReference type="Pfam" id="PF24336">
    <property type="entry name" value="DUF7504"/>
    <property type="match status" value="1"/>
</dbReference>
<dbReference type="OrthoDB" id="204717at2157"/>
<reference evidence="1 2" key="1">
    <citation type="journal article" date="2014" name="PLoS Genet.">
        <title>Phylogenetically driven sequencing of extremely halophilic archaea reveals strategies for static and dynamic osmo-response.</title>
        <authorList>
            <person name="Becker E.A."/>
            <person name="Seitzer P.M."/>
            <person name="Tritt A."/>
            <person name="Larsen D."/>
            <person name="Krusor M."/>
            <person name="Yao A.I."/>
            <person name="Wu D."/>
            <person name="Madern D."/>
            <person name="Eisen J.A."/>
            <person name="Darling A.E."/>
            <person name="Facciotti M.T."/>
        </authorList>
    </citation>
    <scope>NUCLEOTIDE SEQUENCE [LARGE SCALE GENOMIC DNA]</scope>
    <source>
        <strain evidence="1 2">JCM 14624</strain>
    </source>
</reference>
<evidence type="ECO:0000313" key="2">
    <source>
        <dbReference type="Proteomes" id="UP000011560"/>
    </source>
</evidence>
<dbReference type="InterPro" id="IPR055927">
    <property type="entry name" value="DUF7504"/>
</dbReference>
<dbReference type="Proteomes" id="UP000011560">
    <property type="component" value="Unassembled WGS sequence"/>
</dbReference>
<sequence>MNESLTTSTDADSVSIPPFPDAVTGGSTVLVAGTMDPSRYSLGLRTLCRYGRPDDAALAVTSTESADQTTASYDSICDGDGPSLGLVDTQSERQYLSSLYGPTPTVFTPSTADLERVVIALSELTQTAIPATDSRHLVVRSVTPFLEHAATDRVCNVLQRIEGVRTGDGIGYVGIQYTEHDEETVASLAKLVDGILWVTHGSADELVFEYQSARRFSGSIPAGKP</sequence>
<dbReference type="RefSeq" id="WP_007702798.1">
    <property type="nucleotide sequence ID" value="NZ_AOIQ01000018.1"/>
</dbReference>
<dbReference type="AlphaFoldDB" id="M0BHJ5"/>
<organism evidence="1 2">
    <name type="scientific">Halovivax asiaticus JCM 14624</name>
    <dbReference type="NCBI Taxonomy" id="1227490"/>
    <lineage>
        <taxon>Archaea</taxon>
        <taxon>Methanobacteriati</taxon>
        <taxon>Methanobacteriota</taxon>
        <taxon>Stenosarchaea group</taxon>
        <taxon>Halobacteria</taxon>
        <taxon>Halobacteriales</taxon>
        <taxon>Natrialbaceae</taxon>
        <taxon>Halovivax</taxon>
    </lineage>
</organism>
<protein>
    <submittedName>
        <fullName evidence="1">Uncharacterized protein</fullName>
    </submittedName>
</protein>
<keyword evidence="2" id="KW-1185">Reference proteome</keyword>
<gene>
    <name evidence="1" type="ORF">C479_12007</name>
</gene>
<proteinExistence type="predicted"/>
<accession>M0BHJ5</accession>
<comment type="caution">
    <text evidence="1">The sequence shown here is derived from an EMBL/GenBank/DDBJ whole genome shotgun (WGS) entry which is preliminary data.</text>
</comment>
<dbReference type="EMBL" id="AOIQ01000018">
    <property type="protein sequence ID" value="ELZ09109.1"/>
    <property type="molecule type" value="Genomic_DNA"/>
</dbReference>